<name>A0ABN9WGS2_9DINO</name>
<keyword evidence="1" id="KW-0472">Membrane</keyword>
<feature type="transmembrane region" description="Helical" evidence="1">
    <location>
        <begin position="87"/>
        <end position="113"/>
    </location>
</feature>
<organism evidence="2 3">
    <name type="scientific">Prorocentrum cordatum</name>
    <dbReference type="NCBI Taxonomy" id="2364126"/>
    <lineage>
        <taxon>Eukaryota</taxon>
        <taxon>Sar</taxon>
        <taxon>Alveolata</taxon>
        <taxon>Dinophyceae</taxon>
        <taxon>Prorocentrales</taxon>
        <taxon>Prorocentraceae</taxon>
        <taxon>Prorocentrum</taxon>
    </lineage>
</organism>
<protein>
    <recommendedName>
        <fullName evidence="4">Solute carrier family 40 protein</fullName>
    </recommendedName>
</protein>
<comment type="caution">
    <text evidence="2">The sequence shown here is derived from an EMBL/GenBank/DDBJ whole genome shotgun (WGS) entry which is preliminary data.</text>
</comment>
<evidence type="ECO:0000313" key="3">
    <source>
        <dbReference type="Proteomes" id="UP001189429"/>
    </source>
</evidence>
<keyword evidence="1" id="KW-1133">Transmembrane helix</keyword>
<feature type="transmembrane region" description="Helical" evidence="1">
    <location>
        <begin position="49"/>
        <end position="66"/>
    </location>
</feature>
<feature type="transmembrane region" description="Helical" evidence="1">
    <location>
        <begin position="173"/>
        <end position="197"/>
    </location>
</feature>
<gene>
    <name evidence="2" type="ORF">PCOR1329_LOCUS66121</name>
</gene>
<evidence type="ECO:0000256" key="1">
    <source>
        <dbReference type="SAM" id="Phobius"/>
    </source>
</evidence>
<sequence>MGWGKASDKDDVRPVLLIASQAFCLQAMILWYIWATLLPRPNSDTPKDLPLPLVVAAIYLHFVMCVRDLPQSMLLMRHFMRGWSFETLVFGTIFCIDALVVPLVQLFVGALFLCTSMTVADVILNACAVNFISTIDNTILEVYRALNELIEDEDGSDQGKMIELHVPTKLLRVINWTGCIIPIVPGMFSMAMAHVGLDIWKL</sequence>
<keyword evidence="3" id="KW-1185">Reference proteome</keyword>
<dbReference type="EMBL" id="CAUYUJ010018504">
    <property type="protein sequence ID" value="CAK0884081.1"/>
    <property type="molecule type" value="Genomic_DNA"/>
</dbReference>
<dbReference type="Proteomes" id="UP001189429">
    <property type="component" value="Unassembled WGS sequence"/>
</dbReference>
<keyword evidence="1" id="KW-0812">Transmembrane</keyword>
<proteinExistence type="predicted"/>
<accession>A0ABN9WGS2</accession>
<reference evidence="2" key="1">
    <citation type="submission" date="2023-10" db="EMBL/GenBank/DDBJ databases">
        <authorList>
            <person name="Chen Y."/>
            <person name="Shah S."/>
            <person name="Dougan E. K."/>
            <person name="Thang M."/>
            <person name="Chan C."/>
        </authorList>
    </citation>
    <scope>NUCLEOTIDE SEQUENCE [LARGE SCALE GENOMIC DNA]</scope>
</reference>
<feature type="transmembrane region" description="Helical" evidence="1">
    <location>
        <begin position="12"/>
        <end position="34"/>
    </location>
</feature>
<evidence type="ECO:0008006" key="4">
    <source>
        <dbReference type="Google" id="ProtNLM"/>
    </source>
</evidence>
<evidence type="ECO:0000313" key="2">
    <source>
        <dbReference type="EMBL" id="CAK0884081.1"/>
    </source>
</evidence>